<accession>A0A8X6Q3G2</accession>
<evidence type="ECO:0000313" key="3">
    <source>
        <dbReference type="Proteomes" id="UP000887013"/>
    </source>
</evidence>
<evidence type="ECO:0000313" key="2">
    <source>
        <dbReference type="EMBL" id="GFU04491.1"/>
    </source>
</evidence>
<evidence type="ECO:0000256" key="1">
    <source>
        <dbReference type="SAM" id="MobiDB-lite"/>
    </source>
</evidence>
<keyword evidence="3" id="KW-1185">Reference proteome</keyword>
<dbReference type="AlphaFoldDB" id="A0A8X6Q3G2"/>
<dbReference type="Proteomes" id="UP000887013">
    <property type="component" value="Unassembled WGS sequence"/>
</dbReference>
<comment type="caution">
    <text evidence="2">The sequence shown here is derived from an EMBL/GenBank/DDBJ whole genome shotgun (WGS) entry which is preliminary data.</text>
</comment>
<name>A0A8X6Q3G2_NEPPI</name>
<reference evidence="2" key="1">
    <citation type="submission" date="2020-08" db="EMBL/GenBank/DDBJ databases">
        <title>Multicomponent nature underlies the extraordinary mechanical properties of spider dragline silk.</title>
        <authorList>
            <person name="Kono N."/>
            <person name="Nakamura H."/>
            <person name="Mori M."/>
            <person name="Yoshida Y."/>
            <person name="Ohtoshi R."/>
            <person name="Malay A.D."/>
            <person name="Moran D.A.P."/>
            <person name="Tomita M."/>
            <person name="Numata K."/>
            <person name="Arakawa K."/>
        </authorList>
    </citation>
    <scope>NUCLEOTIDE SEQUENCE</scope>
</reference>
<dbReference type="EMBL" id="BMAW01123702">
    <property type="protein sequence ID" value="GFU04491.1"/>
    <property type="molecule type" value="Genomic_DNA"/>
</dbReference>
<organism evidence="2 3">
    <name type="scientific">Nephila pilipes</name>
    <name type="common">Giant wood spider</name>
    <name type="synonym">Nephila maculata</name>
    <dbReference type="NCBI Taxonomy" id="299642"/>
    <lineage>
        <taxon>Eukaryota</taxon>
        <taxon>Metazoa</taxon>
        <taxon>Ecdysozoa</taxon>
        <taxon>Arthropoda</taxon>
        <taxon>Chelicerata</taxon>
        <taxon>Arachnida</taxon>
        <taxon>Araneae</taxon>
        <taxon>Araneomorphae</taxon>
        <taxon>Entelegynae</taxon>
        <taxon>Araneoidea</taxon>
        <taxon>Nephilidae</taxon>
        <taxon>Nephila</taxon>
    </lineage>
</organism>
<protein>
    <submittedName>
        <fullName evidence="2">Uncharacterized protein</fullName>
    </submittedName>
</protein>
<proteinExistence type="predicted"/>
<feature type="region of interest" description="Disordered" evidence="1">
    <location>
        <begin position="1"/>
        <end position="34"/>
    </location>
</feature>
<sequence length="101" mass="11527">MADRQKKKKKKRRLKGQRRKPTTPHVPPQGKQKIVLDEPCDPPSFPDFNCFINQSFQNTPGSDAALKCSNSTSERDWVRNHRTVGKRFGRGAPKDVGYGYI</sequence>
<gene>
    <name evidence="2" type="ORF">NPIL_628601</name>
</gene>
<feature type="compositionally biased region" description="Basic residues" evidence="1">
    <location>
        <begin position="1"/>
        <end position="22"/>
    </location>
</feature>